<feature type="compositionally biased region" description="Basic and acidic residues" evidence="1">
    <location>
        <begin position="38"/>
        <end position="57"/>
    </location>
</feature>
<comment type="caution">
    <text evidence="2">The sequence shown here is derived from an EMBL/GenBank/DDBJ whole genome shotgun (WGS) entry which is preliminary data.</text>
</comment>
<feature type="region of interest" description="Disordered" evidence="1">
    <location>
        <begin position="1"/>
        <end position="67"/>
    </location>
</feature>
<organism evidence="2 3">
    <name type="scientific">Ditylenchus destructor</name>
    <dbReference type="NCBI Taxonomy" id="166010"/>
    <lineage>
        <taxon>Eukaryota</taxon>
        <taxon>Metazoa</taxon>
        <taxon>Ecdysozoa</taxon>
        <taxon>Nematoda</taxon>
        <taxon>Chromadorea</taxon>
        <taxon>Rhabditida</taxon>
        <taxon>Tylenchina</taxon>
        <taxon>Tylenchomorpha</taxon>
        <taxon>Sphaerularioidea</taxon>
        <taxon>Anguinidae</taxon>
        <taxon>Anguininae</taxon>
        <taxon>Ditylenchus</taxon>
    </lineage>
</organism>
<evidence type="ECO:0008006" key="4">
    <source>
        <dbReference type="Google" id="ProtNLM"/>
    </source>
</evidence>
<accession>A0AAD4N3I7</accession>
<feature type="compositionally biased region" description="Basic and acidic residues" evidence="1">
    <location>
        <begin position="12"/>
        <end position="31"/>
    </location>
</feature>
<keyword evidence="3" id="KW-1185">Reference proteome</keyword>
<gene>
    <name evidence="2" type="ORF">DdX_10124</name>
</gene>
<dbReference type="EMBL" id="JAKKPZ010000021">
    <property type="protein sequence ID" value="KAI1711662.1"/>
    <property type="molecule type" value="Genomic_DNA"/>
</dbReference>
<evidence type="ECO:0000313" key="3">
    <source>
        <dbReference type="Proteomes" id="UP001201812"/>
    </source>
</evidence>
<evidence type="ECO:0000313" key="2">
    <source>
        <dbReference type="EMBL" id="KAI1711662.1"/>
    </source>
</evidence>
<proteinExistence type="predicted"/>
<protein>
    <recommendedName>
        <fullName evidence="4">MATH domain-containing protein</fullName>
    </recommendedName>
</protein>
<dbReference type="Proteomes" id="UP001201812">
    <property type="component" value="Unassembled WGS sequence"/>
</dbReference>
<reference evidence="2" key="1">
    <citation type="submission" date="2022-01" db="EMBL/GenBank/DDBJ databases">
        <title>Genome Sequence Resource for Two Populations of Ditylenchus destructor, the Migratory Endoparasitic Phytonematode.</title>
        <authorList>
            <person name="Zhang H."/>
            <person name="Lin R."/>
            <person name="Xie B."/>
        </authorList>
    </citation>
    <scope>NUCLEOTIDE SEQUENCE</scope>
    <source>
        <strain evidence="2">BazhouSP</strain>
    </source>
</reference>
<sequence>MTSVGSEMTSIDVKEERPEIRKVEPENKENDVIIIEDVNSKDITTESEDVAKQKEETPANNSESGVKLEAEPQINADATTENVIVPAQITSPKWAIFKLNISSFRQLIKGTDKAFSDLTYIGGLPWQIFAMAENNYIDEDNNDISLLANTNSPAKHRLVRQQSSISSKSCLSVYLLCNGKMAKREFVFGGETSKAYVIVPSTIKNGKDIVCEFSATFNERDYLAKVNVGKVDQFFGPGFVKIDGSLQLMVKIDAQNYNK</sequence>
<dbReference type="AlphaFoldDB" id="A0AAD4N3I7"/>
<evidence type="ECO:0000256" key="1">
    <source>
        <dbReference type="SAM" id="MobiDB-lite"/>
    </source>
</evidence>
<name>A0AAD4N3I7_9BILA</name>